<evidence type="ECO:0000256" key="1">
    <source>
        <dbReference type="SAM" id="MobiDB-lite"/>
    </source>
</evidence>
<keyword evidence="2" id="KW-0812">Transmembrane</keyword>
<evidence type="ECO:0000256" key="2">
    <source>
        <dbReference type="SAM" id="Phobius"/>
    </source>
</evidence>
<keyword evidence="2" id="KW-1133">Transmembrane helix</keyword>
<evidence type="ECO:0000313" key="4">
    <source>
        <dbReference type="Proteomes" id="UP000651452"/>
    </source>
</evidence>
<accession>A0A8H7MBL7</accession>
<feature type="region of interest" description="Disordered" evidence="1">
    <location>
        <begin position="207"/>
        <end position="228"/>
    </location>
</feature>
<keyword evidence="4" id="KW-1185">Reference proteome</keyword>
<comment type="caution">
    <text evidence="3">The sequence shown here is derived from an EMBL/GenBank/DDBJ whole genome shotgun (WGS) entry which is preliminary data.</text>
</comment>
<sequence>MARLNRYSRAGKRLSQKPAPTEAKLVAFRISAPAPHRQLSLLTITIILNTLLWSSVFCSVIALFQIASDSEDASNILPGVLTLVSATVTIVYTVVHTTYSVKQRALTYQQLDPSTIKKTTYIANRLVISLCVMWLLTAGWNMILVARRPSCLPNQLDGQSWESGITCLVSRVGMALAMISLVASLTLFGMMAAVRRPFEAHLFAYGQRQPTSSDPTPPPSRRLSDDRAATEKLVPDSGMPLYNHTRSTSTFTNADVETLDLNSSRPASIIRSSSPTRAELGVFTSPFAPPPLPPAFMISVESPSLQPQMPVSDPFAHRRRLSLTPRTDALLAPAAYVPYSIPIEFSASAQRAVYPDMASPYRSLSTCRSQPHLRSMSSFSNRHHYSRSSTSLSRPHRLSSLTPIPHLECSSRSETLKSSEGISETGESPNGKSVASSTGKRASAVEIVHAIANNTPIPGTERPSPRQHWRTISAPDAAAGAQQAHTGTRMAMGWKPDLDKSKTVIRKPPPLSFNKLVRSASAELLGRFGPMADRVVADDVEKKWKREFEVELETRLNAMHLLPFSDGRKSLSTRGSETETLRESYDAGSMEDETRFEDAKEVLSVRPVSRDIAFV</sequence>
<feature type="compositionally biased region" description="Polar residues" evidence="1">
    <location>
        <begin position="418"/>
        <end position="440"/>
    </location>
</feature>
<reference evidence="3" key="1">
    <citation type="submission" date="2018-12" db="EMBL/GenBank/DDBJ databases">
        <authorList>
            <person name="Syme R.A."/>
            <person name="Farfan-Caceres L."/>
            <person name="Lichtenzveig J."/>
        </authorList>
    </citation>
    <scope>NUCLEOTIDE SEQUENCE</scope>
    <source>
        <strain evidence="3">Al4</strain>
    </source>
</reference>
<reference evidence="3" key="2">
    <citation type="submission" date="2020-09" db="EMBL/GenBank/DDBJ databases">
        <title>Reference genome assembly for Australian Ascochyta lentis isolate Al4.</title>
        <authorList>
            <person name="Lee R.C."/>
            <person name="Farfan-Caceres L.M."/>
            <person name="Debler J.W."/>
            <person name="Williams A.H."/>
            <person name="Henares B.M."/>
        </authorList>
    </citation>
    <scope>NUCLEOTIDE SEQUENCE</scope>
    <source>
        <strain evidence="3">Al4</strain>
    </source>
</reference>
<organism evidence="3 4">
    <name type="scientific">Ascochyta lentis</name>
    <dbReference type="NCBI Taxonomy" id="205686"/>
    <lineage>
        <taxon>Eukaryota</taxon>
        <taxon>Fungi</taxon>
        <taxon>Dikarya</taxon>
        <taxon>Ascomycota</taxon>
        <taxon>Pezizomycotina</taxon>
        <taxon>Dothideomycetes</taxon>
        <taxon>Pleosporomycetidae</taxon>
        <taxon>Pleosporales</taxon>
        <taxon>Pleosporineae</taxon>
        <taxon>Didymellaceae</taxon>
        <taxon>Ascochyta</taxon>
    </lineage>
</organism>
<name>A0A8H7MBL7_9PLEO</name>
<evidence type="ECO:0000313" key="3">
    <source>
        <dbReference type="EMBL" id="KAF9691386.1"/>
    </source>
</evidence>
<feature type="compositionally biased region" description="Basic and acidic residues" evidence="1">
    <location>
        <begin position="576"/>
        <end position="585"/>
    </location>
</feature>
<dbReference type="AlphaFoldDB" id="A0A8H7MBL7"/>
<dbReference type="OrthoDB" id="3944567at2759"/>
<gene>
    <name evidence="3" type="ORF">EKO04_010768</name>
</gene>
<feature type="transmembrane region" description="Helical" evidence="2">
    <location>
        <begin position="39"/>
        <end position="64"/>
    </location>
</feature>
<feature type="transmembrane region" description="Helical" evidence="2">
    <location>
        <begin position="163"/>
        <end position="188"/>
    </location>
</feature>
<dbReference type="EMBL" id="RZGK01000021">
    <property type="protein sequence ID" value="KAF9691386.1"/>
    <property type="molecule type" value="Genomic_DNA"/>
</dbReference>
<keyword evidence="2" id="KW-0472">Membrane</keyword>
<proteinExistence type="predicted"/>
<feature type="region of interest" description="Disordered" evidence="1">
    <location>
        <begin position="568"/>
        <end position="592"/>
    </location>
</feature>
<feature type="region of interest" description="Disordered" evidence="1">
    <location>
        <begin position="372"/>
        <end position="441"/>
    </location>
</feature>
<dbReference type="Proteomes" id="UP000651452">
    <property type="component" value="Unassembled WGS sequence"/>
</dbReference>
<feature type="transmembrane region" description="Helical" evidence="2">
    <location>
        <begin position="76"/>
        <end position="101"/>
    </location>
</feature>
<protein>
    <submittedName>
        <fullName evidence="3">Uncharacterized protein</fullName>
    </submittedName>
</protein>